<dbReference type="PANTHER" id="PTHR46198">
    <property type="entry name" value="PROTEIN-TYROSINE-PHOSPHATASE"/>
    <property type="match status" value="1"/>
</dbReference>
<accession>A0A0N4U6R1</accession>
<evidence type="ECO:0000313" key="9">
    <source>
        <dbReference type="Proteomes" id="UP000038040"/>
    </source>
</evidence>
<dbReference type="PROSITE" id="PS50055">
    <property type="entry name" value="TYR_PHOSPHATASE_PTP"/>
    <property type="match status" value="1"/>
</dbReference>
<dbReference type="EMBL" id="UYYG01001158">
    <property type="protein sequence ID" value="VDN57014.1"/>
    <property type="molecule type" value="Genomic_DNA"/>
</dbReference>
<dbReference type="GO" id="GO:0019901">
    <property type="term" value="F:protein kinase binding"/>
    <property type="evidence" value="ECO:0007669"/>
    <property type="project" value="TreeGrafter"/>
</dbReference>
<dbReference type="EC" id="3.1.3.48" evidence="1"/>
<dbReference type="Pfam" id="PF00102">
    <property type="entry name" value="Y_phosphatase"/>
    <property type="match status" value="1"/>
</dbReference>
<dbReference type="WBParaSite" id="DME_0000262701-mRNA-1">
    <property type="protein sequence ID" value="DME_0000262701-mRNA-1"/>
    <property type="gene ID" value="DME_0000262701"/>
</dbReference>
<keyword evidence="3" id="KW-0378">Hydrolase</keyword>
<evidence type="ECO:0000256" key="4">
    <source>
        <dbReference type="ARBA" id="ARBA00022912"/>
    </source>
</evidence>
<dbReference type="SMART" id="SM00404">
    <property type="entry name" value="PTPc_motif"/>
    <property type="match status" value="1"/>
</dbReference>
<dbReference type="Proteomes" id="UP000038040">
    <property type="component" value="Unplaced"/>
</dbReference>
<dbReference type="AlphaFoldDB" id="A0A0N4U6R1"/>
<dbReference type="STRING" id="318479.A0A0N4U6R1"/>
<evidence type="ECO:0000313" key="10">
    <source>
        <dbReference type="Proteomes" id="UP000274756"/>
    </source>
</evidence>
<dbReference type="GO" id="GO:0004725">
    <property type="term" value="F:protein tyrosine phosphatase activity"/>
    <property type="evidence" value="ECO:0007669"/>
    <property type="project" value="UniProtKB-EC"/>
</dbReference>
<protein>
    <recommendedName>
        <fullName evidence="1">protein-tyrosine-phosphatase</fullName>
        <ecNumber evidence="1">3.1.3.48</ecNumber>
    </recommendedName>
</protein>
<name>A0A0N4U6R1_DRAME</name>
<dbReference type="PROSITE" id="PS50056">
    <property type="entry name" value="TYR_PHOSPHATASE_2"/>
    <property type="match status" value="1"/>
</dbReference>
<evidence type="ECO:0000256" key="1">
    <source>
        <dbReference type="ARBA" id="ARBA00013064"/>
    </source>
</evidence>
<gene>
    <name evidence="8" type="ORF">DME_LOCUS6987</name>
</gene>
<dbReference type="GO" id="GO:0005886">
    <property type="term" value="C:plasma membrane"/>
    <property type="evidence" value="ECO:0007669"/>
    <property type="project" value="TreeGrafter"/>
</dbReference>
<dbReference type="GO" id="GO:0030054">
    <property type="term" value="C:cell junction"/>
    <property type="evidence" value="ECO:0007669"/>
    <property type="project" value="TreeGrafter"/>
</dbReference>
<reference evidence="11" key="1">
    <citation type="submission" date="2017-02" db="UniProtKB">
        <authorList>
            <consortium name="WormBaseParasite"/>
        </authorList>
    </citation>
    <scope>IDENTIFICATION</scope>
</reference>
<dbReference type="InterPro" id="IPR000242">
    <property type="entry name" value="PTP_cat"/>
</dbReference>
<dbReference type="InterPro" id="IPR003595">
    <property type="entry name" value="Tyr_Pase_cat"/>
</dbReference>
<dbReference type="SMART" id="SM00194">
    <property type="entry name" value="PTPc"/>
    <property type="match status" value="1"/>
</dbReference>
<keyword evidence="10" id="KW-1185">Reference proteome</keyword>
<proteinExistence type="predicted"/>
<keyword evidence="4" id="KW-0904">Protein phosphatase</keyword>
<feature type="domain" description="Tyrosine specific protein phosphatases" evidence="7">
    <location>
        <begin position="260"/>
        <end position="341"/>
    </location>
</feature>
<dbReference type="GO" id="GO:0007165">
    <property type="term" value="P:signal transduction"/>
    <property type="evidence" value="ECO:0007669"/>
    <property type="project" value="TreeGrafter"/>
</dbReference>
<dbReference type="SUPFAM" id="SSF52799">
    <property type="entry name" value="(Phosphotyrosine protein) phosphatases II"/>
    <property type="match status" value="1"/>
</dbReference>
<dbReference type="InterPro" id="IPR008356">
    <property type="entry name" value="Tyr_Pase_KIM-con"/>
</dbReference>
<dbReference type="PRINTS" id="PR00700">
    <property type="entry name" value="PRTYPHPHTASE"/>
</dbReference>
<evidence type="ECO:0000259" key="6">
    <source>
        <dbReference type="PROSITE" id="PS50055"/>
    </source>
</evidence>
<evidence type="ECO:0000313" key="11">
    <source>
        <dbReference type="WBParaSite" id="DME_0000262701-mRNA-1"/>
    </source>
</evidence>
<evidence type="ECO:0000259" key="7">
    <source>
        <dbReference type="PROSITE" id="PS50056"/>
    </source>
</evidence>
<dbReference type="PANTHER" id="PTHR46198:SF4">
    <property type="entry name" value="PROTEIN-TYROSINE-PHOSPHATASE"/>
    <property type="match status" value="1"/>
</dbReference>
<evidence type="ECO:0000256" key="5">
    <source>
        <dbReference type="PIRSR" id="PIRSR608356-50"/>
    </source>
</evidence>
<dbReference type="InterPro" id="IPR000387">
    <property type="entry name" value="Tyr_Pase_dom"/>
</dbReference>
<feature type="domain" description="Tyrosine-protein phosphatase" evidence="6">
    <location>
        <begin position="96"/>
        <end position="350"/>
    </location>
</feature>
<dbReference type="OrthoDB" id="9993594at2759"/>
<dbReference type="Proteomes" id="UP000274756">
    <property type="component" value="Unassembled WGS sequence"/>
</dbReference>
<evidence type="ECO:0000256" key="3">
    <source>
        <dbReference type="ARBA" id="ARBA00022801"/>
    </source>
</evidence>
<keyword evidence="2" id="KW-0597">Phosphoprotein</keyword>
<dbReference type="InterPro" id="IPR029021">
    <property type="entry name" value="Prot-tyrosine_phosphatase-like"/>
</dbReference>
<organism evidence="9 11">
    <name type="scientific">Dracunculus medinensis</name>
    <name type="common">Guinea worm</name>
    <dbReference type="NCBI Taxonomy" id="318479"/>
    <lineage>
        <taxon>Eukaryota</taxon>
        <taxon>Metazoa</taxon>
        <taxon>Ecdysozoa</taxon>
        <taxon>Nematoda</taxon>
        <taxon>Chromadorea</taxon>
        <taxon>Rhabditida</taxon>
        <taxon>Spirurina</taxon>
        <taxon>Dracunculoidea</taxon>
        <taxon>Dracunculidae</taxon>
        <taxon>Dracunculus</taxon>
    </lineage>
</organism>
<evidence type="ECO:0000256" key="2">
    <source>
        <dbReference type="ARBA" id="ARBA00022553"/>
    </source>
</evidence>
<dbReference type="Gene3D" id="3.90.190.10">
    <property type="entry name" value="Protein tyrosine phosphatase superfamily"/>
    <property type="match status" value="1"/>
</dbReference>
<sequence length="408" mass="46602">MVAPLKPSKGLLERRGSSASLTINLGISDNSIIDLSPIQENLAIDDSGSRKSRFLTRHQLKNLNIIDSLPEIFAEFAMLPNPNISCCTRIAGCSQKNRHQVWPIGKTRVRIWDNNSSVCSQDTPRSTNSLIDDARNYINANYITDDNLVSSYIATEGPMPNTINDFWAMIWQEKSIAIVMMTKLEEQTSNDGQPKSKCEKYWPEEKHRYGAITVEVENVDIDCGIIVHELLITRGDEEHRLRHYWFTEWNDHRLPIGQISKILKLILDLHSYRAECRKKFTPLGPITVHCSAGIGRTCTFIAMLLGIEQLNTIQDGIDIYAIVSKLRMERYGAVPRPEQYVFIYLALQQMECLLREPELIKKRLIAADEASPYLKLLISDFREDEILDEENVVDTTVHISSNWLNVKN</sequence>
<evidence type="ECO:0000313" key="8">
    <source>
        <dbReference type="EMBL" id="VDN57014.1"/>
    </source>
</evidence>
<feature type="active site" description="Phosphocysteine intermediate" evidence="5">
    <location>
        <position position="290"/>
    </location>
</feature>
<reference evidence="8 10" key="2">
    <citation type="submission" date="2018-11" db="EMBL/GenBank/DDBJ databases">
        <authorList>
            <consortium name="Pathogen Informatics"/>
        </authorList>
    </citation>
    <scope>NUCLEOTIDE SEQUENCE [LARGE SCALE GENOMIC DNA]</scope>
</reference>
<dbReference type="GO" id="GO:0005829">
    <property type="term" value="C:cytosol"/>
    <property type="evidence" value="ECO:0007669"/>
    <property type="project" value="TreeGrafter"/>
</dbReference>